<comment type="caution">
    <text evidence="2">The sequence shown here is derived from an EMBL/GenBank/DDBJ whole genome shotgun (WGS) entry which is preliminary data.</text>
</comment>
<dbReference type="AlphaFoldDB" id="A0A150MVU9"/>
<evidence type="ECO:0000313" key="3">
    <source>
        <dbReference type="Proteomes" id="UP000075424"/>
    </source>
</evidence>
<evidence type="ECO:0000313" key="2">
    <source>
        <dbReference type="EMBL" id="KYD28544.1"/>
    </source>
</evidence>
<name>A0A150MVU9_GEOSE</name>
<keyword evidence="1" id="KW-0175">Coiled coil</keyword>
<dbReference type="Proteomes" id="UP000075424">
    <property type="component" value="Unassembled WGS sequence"/>
</dbReference>
<gene>
    <name evidence="2" type="ORF">B4109_3007</name>
</gene>
<accession>A0A150MVU9</accession>
<dbReference type="PATRIC" id="fig|1422.18.peg.2000"/>
<protein>
    <submittedName>
        <fullName evidence="2">Uncharacterized protein</fullName>
    </submittedName>
</protein>
<evidence type="ECO:0000256" key="1">
    <source>
        <dbReference type="SAM" id="Coils"/>
    </source>
</evidence>
<dbReference type="EMBL" id="LQYV01000024">
    <property type="protein sequence ID" value="KYD28544.1"/>
    <property type="molecule type" value="Genomic_DNA"/>
</dbReference>
<sequence>MKEAIRNEAASLIYTLHYFLSTKRLRRDSTMEELEKAMENATEEDKRAIARLVEENPLKVREIHVFSLKIRQGRFAFVFATNEEEAKLFVQHKYGIEPKNCFQYPLDFPMSIGNRFTTFREMAREKNSFPSLAGFYQKEVRE</sequence>
<organism evidence="2 3">
    <name type="scientific">Geobacillus stearothermophilus</name>
    <name type="common">Bacillus stearothermophilus</name>
    <dbReference type="NCBI Taxonomy" id="1422"/>
    <lineage>
        <taxon>Bacteria</taxon>
        <taxon>Bacillati</taxon>
        <taxon>Bacillota</taxon>
        <taxon>Bacilli</taxon>
        <taxon>Bacillales</taxon>
        <taxon>Anoxybacillaceae</taxon>
        <taxon>Geobacillus</taxon>
    </lineage>
</organism>
<proteinExistence type="predicted"/>
<reference evidence="2 3" key="1">
    <citation type="submission" date="2016-01" db="EMBL/GenBank/DDBJ databases">
        <title>Draft Genome Sequences of Seven Thermophilic Sporeformers Isolated from Foods.</title>
        <authorList>
            <person name="Berendsen E.M."/>
            <person name="Wells-Bennik M.H."/>
            <person name="Krawcyk A.O."/>
            <person name="De Jong A."/>
            <person name="Holsappel S."/>
            <person name="Eijlander R.T."/>
            <person name="Kuipers O.P."/>
        </authorList>
    </citation>
    <scope>NUCLEOTIDE SEQUENCE [LARGE SCALE GENOMIC DNA]</scope>
    <source>
        <strain evidence="2 3">B4109</strain>
    </source>
</reference>
<feature type="coiled-coil region" evidence="1">
    <location>
        <begin position="24"/>
        <end position="51"/>
    </location>
</feature>
<dbReference type="RefSeq" id="WP_061567211.1">
    <property type="nucleotide sequence ID" value="NZ_JBCNFC010000119.1"/>
</dbReference>